<reference evidence="12 13" key="1">
    <citation type="submission" date="2018-12" db="EMBL/GenBank/DDBJ databases">
        <title>Complete genome sequence of Flaviflexus sp. H23T48.</title>
        <authorList>
            <person name="Bae J.-W."/>
            <person name="Lee J.-Y."/>
        </authorList>
    </citation>
    <scope>NUCLEOTIDE SEQUENCE [LARGE SCALE GENOMIC DNA]</scope>
    <source>
        <strain evidence="12 13">H23T48</strain>
    </source>
</reference>
<evidence type="ECO:0000256" key="5">
    <source>
        <dbReference type="ARBA" id="ARBA00022989"/>
    </source>
</evidence>
<dbReference type="GO" id="GO:0016020">
    <property type="term" value="C:membrane"/>
    <property type="evidence" value="ECO:0007669"/>
    <property type="project" value="UniProtKB-SubCell"/>
</dbReference>
<feature type="transmembrane region" description="Helical" evidence="10">
    <location>
        <begin position="94"/>
        <end position="113"/>
    </location>
</feature>
<feature type="transmembrane region" description="Helical" evidence="10">
    <location>
        <begin position="145"/>
        <end position="165"/>
    </location>
</feature>
<evidence type="ECO:0000256" key="1">
    <source>
        <dbReference type="ARBA" id="ARBA00004141"/>
    </source>
</evidence>
<keyword evidence="3 10" id="KW-0812">Transmembrane</keyword>
<feature type="domain" description="Vitamin K epoxide reductase" evidence="11">
    <location>
        <begin position="31"/>
        <end position="171"/>
    </location>
</feature>
<keyword evidence="9" id="KW-0676">Redox-active center</keyword>
<dbReference type="OrthoDB" id="9783799at2"/>
<evidence type="ECO:0000259" key="11">
    <source>
        <dbReference type="SMART" id="SM00756"/>
    </source>
</evidence>
<dbReference type="EMBL" id="CP034593">
    <property type="protein sequence ID" value="AZQ76736.1"/>
    <property type="molecule type" value="Genomic_DNA"/>
</dbReference>
<evidence type="ECO:0000256" key="9">
    <source>
        <dbReference type="ARBA" id="ARBA00023284"/>
    </source>
</evidence>
<sequence length="218" mass="24175">MTMTNFDQMTDEEIEAYLAEKEKAPVAAPGIREYGWVLLIAGIVGAFASFQLLLGEWELAENPGASLACDVNAVLACSTFLTSWEGSILGFSNSYVGIAGFGAMALFGIYVIIKKSLPREMWTALAAAAGVGLLALLWFQYTSFISSGTLCPWCLVIWAALIPFITQTAGQVHANLTDGRSVVWRFRWLIVIVWYIAIAAFAFFYFLDTWKFVYGWDW</sequence>
<proteinExistence type="inferred from homology"/>
<dbReference type="GO" id="GO:0048038">
    <property type="term" value="F:quinone binding"/>
    <property type="evidence" value="ECO:0007669"/>
    <property type="project" value="UniProtKB-KW"/>
</dbReference>
<dbReference type="GO" id="GO:0016491">
    <property type="term" value="F:oxidoreductase activity"/>
    <property type="evidence" value="ECO:0007669"/>
    <property type="project" value="UniProtKB-KW"/>
</dbReference>
<evidence type="ECO:0000313" key="13">
    <source>
        <dbReference type="Proteomes" id="UP000280344"/>
    </source>
</evidence>
<comment type="subcellular location">
    <subcellularLocation>
        <location evidence="1">Membrane</location>
        <topology evidence="1">Multi-pass membrane protein</topology>
    </subcellularLocation>
</comment>
<keyword evidence="7 10" id="KW-0472">Membrane</keyword>
<evidence type="ECO:0000256" key="10">
    <source>
        <dbReference type="SAM" id="Phobius"/>
    </source>
</evidence>
<feature type="transmembrane region" description="Helical" evidence="10">
    <location>
        <begin position="120"/>
        <end position="139"/>
    </location>
</feature>
<name>A0A3Q9G3U8_9ACTO</name>
<evidence type="ECO:0000256" key="6">
    <source>
        <dbReference type="ARBA" id="ARBA00023002"/>
    </source>
</evidence>
<dbReference type="InterPro" id="IPR038354">
    <property type="entry name" value="VKOR_sf"/>
</dbReference>
<evidence type="ECO:0000313" key="12">
    <source>
        <dbReference type="EMBL" id="AZQ76736.1"/>
    </source>
</evidence>
<keyword evidence="8" id="KW-1015">Disulfide bond</keyword>
<dbReference type="KEGG" id="flh:EJ997_04635"/>
<accession>A0A3Q9G3U8</accession>
<keyword evidence="5 10" id="KW-1133">Transmembrane helix</keyword>
<keyword evidence="4" id="KW-0874">Quinone</keyword>
<evidence type="ECO:0000256" key="4">
    <source>
        <dbReference type="ARBA" id="ARBA00022719"/>
    </source>
</evidence>
<keyword evidence="6" id="KW-0560">Oxidoreductase</keyword>
<dbReference type="Proteomes" id="UP000280344">
    <property type="component" value="Chromosome"/>
</dbReference>
<dbReference type="AlphaFoldDB" id="A0A3Q9G3U8"/>
<evidence type="ECO:0000256" key="2">
    <source>
        <dbReference type="ARBA" id="ARBA00006214"/>
    </source>
</evidence>
<keyword evidence="13" id="KW-1185">Reference proteome</keyword>
<protein>
    <recommendedName>
        <fullName evidence="11">Vitamin K epoxide reductase domain-containing protein</fullName>
    </recommendedName>
</protein>
<gene>
    <name evidence="12" type="ORF">EJ997_04635</name>
</gene>
<feature type="transmembrane region" description="Helical" evidence="10">
    <location>
        <begin position="34"/>
        <end position="54"/>
    </location>
</feature>
<dbReference type="SMART" id="SM00756">
    <property type="entry name" value="VKc"/>
    <property type="match status" value="1"/>
</dbReference>
<evidence type="ECO:0000256" key="3">
    <source>
        <dbReference type="ARBA" id="ARBA00022692"/>
    </source>
</evidence>
<evidence type="ECO:0000256" key="7">
    <source>
        <dbReference type="ARBA" id="ARBA00023136"/>
    </source>
</evidence>
<organism evidence="12 13">
    <name type="scientific">Flaviflexus ciconiae</name>
    <dbReference type="NCBI Taxonomy" id="2496867"/>
    <lineage>
        <taxon>Bacteria</taxon>
        <taxon>Bacillati</taxon>
        <taxon>Actinomycetota</taxon>
        <taxon>Actinomycetes</taxon>
        <taxon>Actinomycetales</taxon>
        <taxon>Actinomycetaceae</taxon>
        <taxon>Flaviflexus</taxon>
    </lineage>
</organism>
<dbReference type="InterPro" id="IPR012932">
    <property type="entry name" value="VKOR"/>
</dbReference>
<feature type="transmembrane region" description="Helical" evidence="10">
    <location>
        <begin position="186"/>
        <end position="207"/>
    </location>
</feature>
<comment type="similarity">
    <text evidence="2">Belongs to the VKOR family.</text>
</comment>
<dbReference type="Gene3D" id="1.20.1440.130">
    <property type="entry name" value="VKOR domain"/>
    <property type="match status" value="1"/>
</dbReference>
<evidence type="ECO:0000256" key="8">
    <source>
        <dbReference type="ARBA" id="ARBA00023157"/>
    </source>
</evidence>
<dbReference type="Pfam" id="PF07884">
    <property type="entry name" value="VKOR"/>
    <property type="match status" value="1"/>
</dbReference>